<dbReference type="GeneID" id="74941384"/>
<gene>
    <name evidence="2" type="ORF">N0B31_03140</name>
</gene>
<dbReference type="EMBL" id="CP104003">
    <property type="protein sequence ID" value="UWM55286.1"/>
    <property type="molecule type" value="Genomic_DNA"/>
</dbReference>
<name>A0A9E7R4E9_9EURY</name>
<dbReference type="RefSeq" id="WP_260594354.1">
    <property type="nucleotide sequence ID" value="NZ_CP104003.1"/>
</dbReference>
<dbReference type="AlphaFoldDB" id="A0A9E7R4E9"/>
<feature type="transmembrane region" description="Helical" evidence="1">
    <location>
        <begin position="73"/>
        <end position="91"/>
    </location>
</feature>
<dbReference type="Pfam" id="PF24396">
    <property type="entry name" value="DUF7541"/>
    <property type="match status" value="1"/>
</dbReference>
<dbReference type="InterPro" id="IPR055963">
    <property type="entry name" value="DUF7541"/>
</dbReference>
<evidence type="ECO:0000313" key="2">
    <source>
        <dbReference type="EMBL" id="UWM55286.1"/>
    </source>
</evidence>
<evidence type="ECO:0000256" key="1">
    <source>
        <dbReference type="SAM" id="Phobius"/>
    </source>
</evidence>
<organism evidence="2 3">
    <name type="scientific">Salinirubellus salinus</name>
    <dbReference type="NCBI Taxonomy" id="1364945"/>
    <lineage>
        <taxon>Archaea</taxon>
        <taxon>Methanobacteriati</taxon>
        <taxon>Methanobacteriota</taxon>
        <taxon>Stenosarchaea group</taxon>
        <taxon>Halobacteria</taxon>
        <taxon>Halobacteriales</taxon>
        <taxon>Natronomonadaceae</taxon>
        <taxon>Salinirubellus</taxon>
    </lineage>
</organism>
<feature type="transmembrane region" description="Helical" evidence="1">
    <location>
        <begin position="21"/>
        <end position="39"/>
    </location>
</feature>
<accession>A0A9E7R4E9</accession>
<dbReference type="Proteomes" id="UP001057580">
    <property type="component" value="Chromosome"/>
</dbReference>
<keyword evidence="1" id="KW-0472">Membrane</keyword>
<keyword evidence="3" id="KW-1185">Reference proteome</keyword>
<reference evidence="2" key="1">
    <citation type="submission" date="2022-09" db="EMBL/GenBank/DDBJ databases">
        <title>Diverse halophilic archaea isolated from saline environments.</title>
        <authorList>
            <person name="Cui H.-L."/>
        </authorList>
    </citation>
    <scope>NUCLEOTIDE SEQUENCE</scope>
    <source>
        <strain evidence="2">ZS-35-S2</strain>
    </source>
</reference>
<dbReference type="KEGG" id="ssai:N0B31_03140"/>
<feature type="transmembrane region" description="Helical" evidence="1">
    <location>
        <begin position="45"/>
        <end position="61"/>
    </location>
</feature>
<proteinExistence type="predicted"/>
<evidence type="ECO:0000313" key="3">
    <source>
        <dbReference type="Proteomes" id="UP001057580"/>
    </source>
</evidence>
<sequence>MEQRADTDTGGGVETPKKMSPWPLFVAVGLAVAEVGIVMEGLYPVAVAGLLLFVGSVAGIVHEAGYVARPWKLLGALGALLVLAGVGVLYSQVGTDLLSALASDSVVVVRGYAILGAGVIAVFGGFAGRFVVDADPSVPE</sequence>
<protein>
    <submittedName>
        <fullName evidence="2">Cox cluster protein</fullName>
    </submittedName>
</protein>
<keyword evidence="1" id="KW-0812">Transmembrane</keyword>
<feature type="transmembrane region" description="Helical" evidence="1">
    <location>
        <begin position="111"/>
        <end position="132"/>
    </location>
</feature>
<keyword evidence="1" id="KW-1133">Transmembrane helix</keyword>